<evidence type="ECO:0000256" key="6">
    <source>
        <dbReference type="ARBA" id="ARBA00022824"/>
    </source>
</evidence>
<dbReference type="Gene3D" id="1.25.40.10">
    <property type="entry name" value="Tetratricopeptide repeat domain"/>
    <property type="match status" value="2"/>
</dbReference>
<feature type="compositionally biased region" description="Basic residues" evidence="9">
    <location>
        <begin position="911"/>
        <end position="920"/>
    </location>
</feature>
<proteinExistence type="inferred from homology"/>
<accession>A0A9N8NDA1</accession>
<dbReference type="GO" id="GO:0005783">
    <property type="term" value="C:endoplasmic reticulum"/>
    <property type="evidence" value="ECO:0007669"/>
    <property type="project" value="UniProtKB-SubCell"/>
</dbReference>
<feature type="compositionally biased region" description="Polar residues" evidence="9">
    <location>
        <begin position="191"/>
        <end position="204"/>
    </location>
</feature>
<feature type="compositionally biased region" description="Basic and acidic residues" evidence="9">
    <location>
        <begin position="221"/>
        <end position="239"/>
    </location>
</feature>
<evidence type="ECO:0000256" key="3">
    <source>
        <dbReference type="ARBA" id="ARBA00007676"/>
    </source>
</evidence>
<dbReference type="EMBL" id="CAJPIJ010000078">
    <property type="protein sequence ID" value="CAG1969019.1"/>
    <property type="molecule type" value="Genomic_DNA"/>
</dbReference>
<evidence type="ECO:0000256" key="9">
    <source>
        <dbReference type="SAM" id="MobiDB-lite"/>
    </source>
</evidence>
<feature type="region of interest" description="Disordered" evidence="9">
    <location>
        <begin position="859"/>
        <end position="961"/>
    </location>
</feature>
<dbReference type="InterPro" id="IPR031545">
    <property type="entry name" value="SRP72_TPR-like"/>
</dbReference>
<feature type="compositionally biased region" description="Polar residues" evidence="9">
    <location>
        <begin position="101"/>
        <end position="112"/>
    </location>
</feature>
<dbReference type="Proteomes" id="UP000746612">
    <property type="component" value="Unassembled WGS sequence"/>
</dbReference>
<feature type="compositionally biased region" description="Basic residues" evidence="9">
    <location>
        <begin position="210"/>
        <end position="220"/>
    </location>
</feature>
<evidence type="ECO:0000256" key="8">
    <source>
        <dbReference type="ARBA" id="ARBA00023274"/>
    </source>
</evidence>
<feature type="region of interest" description="Disordered" evidence="9">
    <location>
        <begin position="75"/>
        <end position="113"/>
    </location>
</feature>
<dbReference type="Pfam" id="PF17004">
    <property type="entry name" value="SRP_TPR_like"/>
    <property type="match status" value="1"/>
</dbReference>
<gene>
    <name evidence="11" type="ORF">MDCFG202_LOCUS63587</name>
</gene>
<evidence type="ECO:0000256" key="4">
    <source>
        <dbReference type="ARBA" id="ARBA00018350"/>
    </source>
</evidence>
<dbReference type="PANTHER" id="PTHR14094">
    <property type="entry name" value="SIGNAL RECOGNITION PARTICLE 72"/>
    <property type="match status" value="1"/>
</dbReference>
<feature type="domain" description="Signal recognition particle SRP72 subunit RNA-binding" evidence="10">
    <location>
        <begin position="874"/>
        <end position="913"/>
    </location>
</feature>
<keyword evidence="5" id="KW-0963">Cytoplasm</keyword>
<keyword evidence="6" id="KW-0256">Endoplasmic reticulum</keyword>
<dbReference type="PANTHER" id="PTHR14094:SF9">
    <property type="entry name" value="SIGNAL RECOGNITION PARTICLE SUBUNIT SRP72"/>
    <property type="match status" value="1"/>
</dbReference>
<keyword evidence="7" id="KW-0733">Signal recognition particle</keyword>
<sequence length="961" mass="105124">MLGDAKASLLCLCLPQDLIDMEEIKLLWLLPHPHPFIHSRLSLPGPGGPCSVASRDLRAIPSLSPVRDTLLRVSRYSDPQAQAQAQVSGRKGTRNHDDGTLSDTHSTLSASLRSDRARVRRVYASRLSKDGSRFEKGDAPARSALRRIIKKLTSTLTNIVSHDGKQQPVRYESLLALSNGSSIEAVRTMNDLSSRVGSRSTISQGSVVSRGRRRSHRHDQKARNKSEKRSEGRLRSDKKERKRHSSRQQRSSVGRHRQPSSKGRRHPPDKPATYNRVSILTMSSDSTKLGEIRRRLSKQRPVEGYESMAAYPLYYSPHNEVDPAAALSALLQQSSIEDHEEVLKAANAALKANKTDTDSQHTRIIALLKLDRFEDALRAIADGTPTLHSRIALEHTYALYKTGKLDEATLVLKAAGLENKRNLQHVAAQVAYRSERFDEACNIYSRLLDTDPADEENDISINLRATLAQSSWLGYSVTDKVAVQDSDGFELCYNAACAHIANGSLETAADLLQRASRLCDASDDLTEEDKQAEMRPILAQQAYVFAKLGKLKEALDLYNSLSSIKEEDPDLALILGNNLVALEPKSENPYLVERRFSTLTARKSHAKLFHHQSEILLRNRLVVDLQVLKHDGVKRRTGAIIAQTPQPTTSASLGIVSVLNAAASSQGATGKQLLKNLRGLAQTRPHDIGLALTIVQIQLKEGGIGSALSVLESFLQRLEKAGNVEALNARFSPGLVALTVTLLRVQGRESSAKAELVKAATHWQHRQASPASSLLEEAGVELMKSSDGKDLLLAGSSFQKLIDEQKGSDIATAGLVAAFATSEPSRVEKHLQNLPPVDSLIEGIDVASLLSAGVAVSASKPGSSTLKRAAPSGNEGKSQKRRRKIRLPKNYVEGTKPDPERWLPLRDRSSYRPKGKKGKKKAIDSTQGGMVKEETLELVGGGGVKVEKAPQASKKKKKGKK</sequence>
<organism evidence="11 12">
    <name type="scientific">Gibberella zeae</name>
    <name type="common">Wheat head blight fungus</name>
    <name type="synonym">Fusarium graminearum</name>
    <dbReference type="NCBI Taxonomy" id="5518"/>
    <lineage>
        <taxon>Eukaryota</taxon>
        <taxon>Fungi</taxon>
        <taxon>Dikarya</taxon>
        <taxon>Ascomycota</taxon>
        <taxon>Pezizomycotina</taxon>
        <taxon>Sordariomycetes</taxon>
        <taxon>Hypocreomycetidae</taxon>
        <taxon>Hypocreales</taxon>
        <taxon>Nectriaceae</taxon>
        <taxon>Fusarium</taxon>
    </lineage>
</organism>
<dbReference type="SUPFAM" id="SSF48452">
    <property type="entry name" value="TPR-like"/>
    <property type="match status" value="1"/>
</dbReference>
<dbReference type="Pfam" id="PF08492">
    <property type="entry name" value="SRP72"/>
    <property type="match status" value="1"/>
</dbReference>
<dbReference type="InterPro" id="IPR013699">
    <property type="entry name" value="Signal_recog_part_SRP72_RNA-bd"/>
</dbReference>
<feature type="compositionally biased region" description="Basic and acidic residues" evidence="9">
    <location>
        <begin position="895"/>
        <end position="910"/>
    </location>
</feature>
<dbReference type="GO" id="GO:0008312">
    <property type="term" value="F:7S RNA binding"/>
    <property type="evidence" value="ECO:0007669"/>
    <property type="project" value="InterPro"/>
</dbReference>
<evidence type="ECO:0000256" key="5">
    <source>
        <dbReference type="ARBA" id="ARBA00022490"/>
    </source>
</evidence>
<reference evidence="11" key="1">
    <citation type="submission" date="2021-03" db="EMBL/GenBank/DDBJ databases">
        <authorList>
            <person name="Alouane T."/>
            <person name="Langin T."/>
            <person name="Bonhomme L."/>
        </authorList>
    </citation>
    <scope>NUCLEOTIDE SEQUENCE</scope>
    <source>
        <strain evidence="11">MDC_Fg202</strain>
    </source>
</reference>
<name>A0A9N8NDA1_GIBZA</name>
<evidence type="ECO:0000256" key="1">
    <source>
        <dbReference type="ARBA" id="ARBA00004240"/>
    </source>
</evidence>
<evidence type="ECO:0000259" key="10">
    <source>
        <dbReference type="Pfam" id="PF08492"/>
    </source>
</evidence>
<keyword evidence="8" id="KW-0687">Ribonucleoprotein</keyword>
<protein>
    <recommendedName>
        <fullName evidence="4">Signal recognition particle subunit SRP72</fullName>
    </recommendedName>
</protein>
<comment type="subcellular location">
    <subcellularLocation>
        <location evidence="2">Cytoplasm</location>
    </subcellularLocation>
    <subcellularLocation>
        <location evidence="1">Endoplasmic reticulum</location>
    </subcellularLocation>
</comment>
<feature type="compositionally biased region" description="Polar residues" evidence="9">
    <location>
        <begin position="275"/>
        <end position="286"/>
    </location>
</feature>
<evidence type="ECO:0000256" key="2">
    <source>
        <dbReference type="ARBA" id="ARBA00004496"/>
    </source>
</evidence>
<feature type="region of interest" description="Disordered" evidence="9">
    <location>
        <begin position="191"/>
        <end position="286"/>
    </location>
</feature>
<feature type="compositionally biased region" description="Polar residues" evidence="9">
    <location>
        <begin position="77"/>
        <end position="87"/>
    </location>
</feature>
<dbReference type="InterPro" id="IPR011990">
    <property type="entry name" value="TPR-like_helical_dom_sf"/>
</dbReference>
<feature type="compositionally biased region" description="Basic residues" evidence="9">
    <location>
        <begin position="240"/>
        <end position="267"/>
    </location>
</feature>
<comment type="similarity">
    <text evidence="3">Belongs to the SRP72 family.</text>
</comment>
<dbReference type="FunFam" id="1.25.40.10:FF:000512">
    <property type="entry name" value="Signal recognition particle subunit SRP72"/>
    <property type="match status" value="1"/>
</dbReference>
<evidence type="ECO:0000256" key="7">
    <source>
        <dbReference type="ARBA" id="ARBA00023135"/>
    </source>
</evidence>
<comment type="caution">
    <text evidence="11">The sequence shown here is derived from an EMBL/GenBank/DDBJ whole genome shotgun (WGS) entry which is preliminary data.</text>
</comment>
<dbReference type="AlphaFoldDB" id="A0A9N8NDA1"/>
<evidence type="ECO:0000313" key="11">
    <source>
        <dbReference type="EMBL" id="CAG1969019.1"/>
    </source>
</evidence>
<evidence type="ECO:0000313" key="12">
    <source>
        <dbReference type="Proteomes" id="UP000746612"/>
    </source>
</evidence>
<dbReference type="GO" id="GO:0005786">
    <property type="term" value="C:signal recognition particle, endoplasmic reticulum targeting"/>
    <property type="evidence" value="ECO:0007669"/>
    <property type="project" value="UniProtKB-KW"/>
</dbReference>
<dbReference type="InterPro" id="IPR026270">
    <property type="entry name" value="SRP72"/>
</dbReference>
<dbReference type="GO" id="GO:0006614">
    <property type="term" value="P:SRP-dependent cotranslational protein targeting to membrane"/>
    <property type="evidence" value="ECO:0007669"/>
    <property type="project" value="InterPro"/>
</dbReference>
<dbReference type="GO" id="GO:0043022">
    <property type="term" value="F:ribosome binding"/>
    <property type="evidence" value="ECO:0007669"/>
    <property type="project" value="TreeGrafter"/>
</dbReference>